<sequence>MGWGTIEGHEGWGPAVFPDGRLSVGSSGGGAMVRGPDDRLEKGVDGRTAIGWQAACECGWRGPLWRRVATAGEHAPDRHQVFVPDVDRYGDAAEELQAAMRAEWSGHAADARDPLEQVREQAREAGAAQARLTDAVHAARQAGHSWADIGQAVGITRQSAHERWARLTTATTDAAAQEAR</sequence>
<dbReference type="AlphaFoldDB" id="A0A7W7DFW6"/>
<dbReference type="Proteomes" id="UP000542210">
    <property type="component" value="Unassembled WGS sequence"/>
</dbReference>
<keyword evidence="2" id="KW-1185">Reference proteome</keyword>
<dbReference type="RefSeq" id="WP_184890017.1">
    <property type="nucleotide sequence ID" value="NZ_BOOV01000059.1"/>
</dbReference>
<accession>A0A7W7DFW6</accession>
<dbReference type="EMBL" id="JACHND010000002">
    <property type="protein sequence ID" value="MBB4706155.1"/>
    <property type="molecule type" value="Genomic_DNA"/>
</dbReference>
<protein>
    <recommendedName>
        <fullName evidence="3">AsnC family protein</fullName>
    </recommendedName>
</protein>
<organism evidence="1 2">
    <name type="scientific">Sphaerisporangium siamense</name>
    <dbReference type="NCBI Taxonomy" id="795645"/>
    <lineage>
        <taxon>Bacteria</taxon>
        <taxon>Bacillati</taxon>
        <taxon>Actinomycetota</taxon>
        <taxon>Actinomycetes</taxon>
        <taxon>Streptosporangiales</taxon>
        <taxon>Streptosporangiaceae</taxon>
        <taxon>Sphaerisporangium</taxon>
    </lineage>
</organism>
<comment type="caution">
    <text evidence="1">The sequence shown here is derived from an EMBL/GenBank/DDBJ whole genome shotgun (WGS) entry which is preliminary data.</text>
</comment>
<reference evidence="1 2" key="1">
    <citation type="submission" date="2020-08" db="EMBL/GenBank/DDBJ databases">
        <title>Sequencing the genomes of 1000 actinobacteria strains.</title>
        <authorList>
            <person name="Klenk H.-P."/>
        </authorList>
    </citation>
    <scope>NUCLEOTIDE SEQUENCE [LARGE SCALE GENOMIC DNA]</scope>
    <source>
        <strain evidence="1 2">DSM 45784</strain>
    </source>
</reference>
<evidence type="ECO:0000313" key="1">
    <source>
        <dbReference type="EMBL" id="MBB4706155.1"/>
    </source>
</evidence>
<name>A0A7W7DFW6_9ACTN</name>
<evidence type="ECO:0008006" key="3">
    <source>
        <dbReference type="Google" id="ProtNLM"/>
    </source>
</evidence>
<gene>
    <name evidence="1" type="ORF">BJ982_007785</name>
</gene>
<proteinExistence type="predicted"/>
<evidence type="ECO:0000313" key="2">
    <source>
        <dbReference type="Proteomes" id="UP000542210"/>
    </source>
</evidence>